<evidence type="ECO:0000259" key="1">
    <source>
        <dbReference type="Pfam" id="PF04389"/>
    </source>
</evidence>
<protein>
    <submittedName>
        <fullName evidence="2">Peptidase M28</fullName>
    </submittedName>
</protein>
<dbReference type="AlphaFoldDB" id="A0A2Z3H1C1"/>
<accession>A0A2Z3H1C1</accession>
<evidence type="ECO:0000313" key="2">
    <source>
        <dbReference type="EMBL" id="AWM35424.1"/>
    </source>
</evidence>
<name>A0A2Z3H1C1_9BACT</name>
<dbReference type="Proteomes" id="UP000245999">
    <property type="component" value="Chromosome"/>
</dbReference>
<dbReference type="GO" id="GO:0008235">
    <property type="term" value="F:metalloexopeptidase activity"/>
    <property type="evidence" value="ECO:0007669"/>
    <property type="project" value="InterPro"/>
</dbReference>
<dbReference type="InterPro" id="IPR045175">
    <property type="entry name" value="M28_fam"/>
</dbReference>
<dbReference type="EMBL" id="CP029145">
    <property type="protein sequence ID" value="AWM35424.1"/>
    <property type="molecule type" value="Genomic_DNA"/>
</dbReference>
<sequence>MAADYISKRFAALGLTGPVKGSDNPYIQHFQMDRVSTDAATSVKIGSKTFVFNKDFYALVDGTFAAPTEVQPVFIGYGIGTDAYSDVANAGDLKGKDLVMLMGEPKGKDGKPLLPANGPDGKPRPAYGEPTIQSLMARSGALRPLMARSTFYVVPTDAAFAQIPANFKAVLGREQLAFADTPPRRGQNLFIVSPEMGAALLGTKASGLAKYEKAVAQAGKPVASPFKPATATVQAVQKKEPFTTENVLGYLEGTDKKDELLVMSAHYDHLGVKDGKVFNGADDDGSGTVSVLAFADAFVQAKKDGHGPRRSILFLANTGEEEGLLGSQYYTDHPVFPLESTVADVNIDMVGRVDPEHEGKGDYVYVVGADKLSSELNAVSEATNQKYNPIALDYKYNDPNDPEHIYYRSDHYNFAKHKIPVAFYTSGLHADYHKETDEVDKIAFPAMARRDQLIFHTAWELANRDNRPVVDSNKP</sequence>
<dbReference type="SUPFAM" id="SSF53187">
    <property type="entry name" value="Zn-dependent exopeptidases"/>
    <property type="match status" value="1"/>
</dbReference>
<dbReference type="InterPro" id="IPR007484">
    <property type="entry name" value="Peptidase_M28"/>
</dbReference>
<dbReference type="OrthoDB" id="844214at2"/>
<evidence type="ECO:0000313" key="3">
    <source>
        <dbReference type="Proteomes" id="UP000245999"/>
    </source>
</evidence>
<proteinExistence type="predicted"/>
<keyword evidence="3" id="KW-1185">Reference proteome</keyword>
<dbReference type="Pfam" id="PF04389">
    <property type="entry name" value="Peptidase_M28"/>
    <property type="match status" value="1"/>
</dbReference>
<dbReference type="Gene3D" id="3.40.630.10">
    <property type="entry name" value="Zn peptidases"/>
    <property type="match status" value="1"/>
</dbReference>
<dbReference type="GO" id="GO:0006508">
    <property type="term" value="P:proteolysis"/>
    <property type="evidence" value="ECO:0007669"/>
    <property type="project" value="InterPro"/>
</dbReference>
<dbReference type="PANTHER" id="PTHR12147:SF26">
    <property type="entry name" value="PEPTIDASE M28 DOMAIN-CONTAINING PROTEIN"/>
    <property type="match status" value="1"/>
</dbReference>
<reference evidence="3" key="1">
    <citation type="submission" date="2018-04" db="EMBL/GenBank/DDBJ databases">
        <title>Complete genome of Antarctic heterotrophic bacterium Hymenobacter nivis.</title>
        <authorList>
            <person name="Terashima M."/>
        </authorList>
    </citation>
    <scope>NUCLEOTIDE SEQUENCE [LARGE SCALE GENOMIC DNA]</scope>
    <source>
        <strain evidence="3">NBRC 111535</strain>
    </source>
</reference>
<organism evidence="2 3">
    <name type="scientific">Hymenobacter nivis</name>
    <dbReference type="NCBI Taxonomy" id="1850093"/>
    <lineage>
        <taxon>Bacteria</taxon>
        <taxon>Pseudomonadati</taxon>
        <taxon>Bacteroidota</taxon>
        <taxon>Cytophagia</taxon>
        <taxon>Cytophagales</taxon>
        <taxon>Hymenobacteraceae</taxon>
        <taxon>Hymenobacter</taxon>
    </lineage>
</organism>
<dbReference type="PANTHER" id="PTHR12147">
    <property type="entry name" value="METALLOPEPTIDASE M28 FAMILY MEMBER"/>
    <property type="match status" value="1"/>
</dbReference>
<gene>
    <name evidence="2" type="ORF">DDQ68_13960</name>
</gene>
<dbReference type="KEGG" id="hnv:DDQ68_13960"/>
<feature type="domain" description="Peptidase M28" evidence="1">
    <location>
        <begin position="246"/>
        <end position="456"/>
    </location>
</feature>